<evidence type="ECO:0000256" key="6">
    <source>
        <dbReference type="ARBA" id="ARBA00022617"/>
    </source>
</evidence>
<comment type="similarity">
    <text evidence="5">Belongs to the cytochrome P450 family.</text>
</comment>
<dbReference type="InterPro" id="IPR002401">
    <property type="entry name" value="Cyt_P450_E_grp-I"/>
</dbReference>
<comment type="function">
    <text evidence="2">May be involved in the metabolism of insect hormones and in the breakdown of synthetic insecticides.</text>
</comment>
<dbReference type="GO" id="GO:0020037">
    <property type="term" value="F:heme binding"/>
    <property type="evidence" value="ECO:0007669"/>
    <property type="project" value="InterPro"/>
</dbReference>
<evidence type="ECO:0000256" key="10">
    <source>
        <dbReference type="ARBA" id="ARBA00023002"/>
    </source>
</evidence>
<feature type="binding site" description="axial binding residue" evidence="14">
    <location>
        <position position="545"/>
    </location>
    <ligand>
        <name>heme</name>
        <dbReference type="ChEBI" id="CHEBI:30413"/>
    </ligand>
    <ligandPart>
        <name>Fe</name>
        <dbReference type="ChEBI" id="CHEBI:18248"/>
    </ligandPart>
</feature>
<dbReference type="RefSeq" id="XP_037892123.1">
    <property type="nucleotide sequence ID" value="XM_038036195.1"/>
</dbReference>
<evidence type="ECO:0000313" key="16">
    <source>
        <dbReference type="Proteomes" id="UP000092443"/>
    </source>
</evidence>
<feature type="compositionally biased region" description="Low complexity" evidence="15">
    <location>
        <begin position="247"/>
        <end position="263"/>
    </location>
</feature>
<evidence type="ECO:0000256" key="1">
    <source>
        <dbReference type="ARBA" id="ARBA00001971"/>
    </source>
</evidence>
<evidence type="ECO:0000256" key="3">
    <source>
        <dbReference type="ARBA" id="ARBA00004174"/>
    </source>
</evidence>
<keyword evidence="8" id="KW-0256">Endoplasmic reticulum</keyword>
<keyword evidence="11 14" id="KW-0408">Iron</keyword>
<dbReference type="PRINTS" id="PR00463">
    <property type="entry name" value="EP450I"/>
</dbReference>
<organism evidence="16 17">
    <name type="scientific">Glossina fuscipes</name>
    <dbReference type="NCBI Taxonomy" id="7396"/>
    <lineage>
        <taxon>Eukaryota</taxon>
        <taxon>Metazoa</taxon>
        <taxon>Ecdysozoa</taxon>
        <taxon>Arthropoda</taxon>
        <taxon>Hexapoda</taxon>
        <taxon>Insecta</taxon>
        <taxon>Pterygota</taxon>
        <taxon>Neoptera</taxon>
        <taxon>Endopterygota</taxon>
        <taxon>Diptera</taxon>
        <taxon>Brachycera</taxon>
        <taxon>Muscomorpha</taxon>
        <taxon>Hippoboscoidea</taxon>
        <taxon>Glossinidae</taxon>
        <taxon>Glossina</taxon>
    </lineage>
</organism>
<protein>
    <submittedName>
        <fullName evidence="17">Probable cytochrome P450 313b1</fullName>
    </submittedName>
</protein>
<dbReference type="Pfam" id="PF00067">
    <property type="entry name" value="p450"/>
    <property type="match status" value="3"/>
</dbReference>
<dbReference type="GO" id="GO:0004497">
    <property type="term" value="F:monooxygenase activity"/>
    <property type="evidence" value="ECO:0007669"/>
    <property type="project" value="UniProtKB-KW"/>
</dbReference>
<keyword evidence="16" id="KW-1185">Reference proteome</keyword>
<dbReference type="AlphaFoldDB" id="A0A9C5Z2Z4"/>
<dbReference type="InterPro" id="IPR001128">
    <property type="entry name" value="Cyt_P450"/>
</dbReference>
<keyword evidence="12" id="KW-0503">Monooxygenase</keyword>
<dbReference type="GO" id="GO:0005789">
    <property type="term" value="C:endoplasmic reticulum membrane"/>
    <property type="evidence" value="ECO:0007669"/>
    <property type="project" value="UniProtKB-SubCell"/>
</dbReference>
<proteinExistence type="inferred from homology"/>
<evidence type="ECO:0000256" key="7">
    <source>
        <dbReference type="ARBA" id="ARBA00022723"/>
    </source>
</evidence>
<dbReference type="GeneID" id="119639023"/>
<sequence>MSPIFIILIFTLLLLLFNYVWSRRKYYKVYWQLPGPLGLPFIGLGLSMLKPEKLLQFVETLSQNYKTPFILWMGGKCFLYVNDPKTVETVFHTTQCLNKGDFYNFVSDVIGDGLFTSSAPRWQKHRRLIQPCFNRQVLYEYIPIFNKEANALLHKLSLSQDQPLEIYGCLKQSVLGISCLTTMGKKMDFQHDETSSIIFDSYNSLIELCVKRMLSPWLYPNVIYHCSKLSQRQQQSASNLRKFVEQMLQQGHQKQQQQHQQLKTSDVKPSLPLATPSKALHHTSNNNESNNNDNCKIRPATNVSSQFKVAGVNTTSVEHIDDGGDSISKSKAVSFIKKMLNCIELNQLTWQEVRDEANVIVAATFETTSTALYLVCLCLAMHPKCQEKLYHELDEIFSTVNHDNQPKTIKGNIMDNKQSSLSSSCNKENTNKKFDNGHQLILDDITIEQLERMQYTEMVINEAMRLFAPVPIVLRRASGDFRLTNGVLIPEGTQIAIDIYNMQRSIQIWGPNAKQFRPEEHFCNNALNHEQSFAFVPFTKGLRMCIGYRYALLLMKIMLAKIFVNFRLHTTATLDDLKVKGTISLKLQHYPLCEVGQRTRQTKRKE</sequence>
<evidence type="ECO:0000256" key="4">
    <source>
        <dbReference type="ARBA" id="ARBA00004406"/>
    </source>
</evidence>
<dbReference type="KEGG" id="gfs:119639023"/>
<evidence type="ECO:0000256" key="15">
    <source>
        <dbReference type="SAM" id="MobiDB-lite"/>
    </source>
</evidence>
<comment type="cofactor">
    <cofactor evidence="1 14">
        <name>heme</name>
        <dbReference type="ChEBI" id="CHEBI:30413"/>
    </cofactor>
</comment>
<accession>A0A9C5Z2Z4</accession>
<keyword evidence="6 14" id="KW-0349">Heme</keyword>
<dbReference type="GO" id="GO:0016705">
    <property type="term" value="F:oxidoreductase activity, acting on paired donors, with incorporation or reduction of molecular oxygen"/>
    <property type="evidence" value="ECO:0007669"/>
    <property type="project" value="InterPro"/>
</dbReference>
<dbReference type="Proteomes" id="UP000092443">
    <property type="component" value="Unplaced"/>
</dbReference>
<evidence type="ECO:0000256" key="9">
    <source>
        <dbReference type="ARBA" id="ARBA00022848"/>
    </source>
</evidence>
<name>A0A9C5Z2Z4_9MUSC</name>
<evidence type="ECO:0000256" key="5">
    <source>
        <dbReference type="ARBA" id="ARBA00010617"/>
    </source>
</evidence>
<reference evidence="17" key="1">
    <citation type="submission" date="2025-08" db="UniProtKB">
        <authorList>
            <consortium name="RefSeq"/>
        </authorList>
    </citation>
    <scope>IDENTIFICATION</scope>
    <source>
        <tissue evidence="17">Whole body pupa</tissue>
    </source>
</reference>
<keyword evidence="9" id="KW-0492">Microsome</keyword>
<dbReference type="GO" id="GO:0005506">
    <property type="term" value="F:iron ion binding"/>
    <property type="evidence" value="ECO:0007669"/>
    <property type="project" value="InterPro"/>
</dbReference>
<dbReference type="SUPFAM" id="SSF48264">
    <property type="entry name" value="Cytochrome P450"/>
    <property type="match status" value="1"/>
</dbReference>
<dbReference type="InterPro" id="IPR036396">
    <property type="entry name" value="Cyt_P450_sf"/>
</dbReference>
<dbReference type="PRINTS" id="PR00385">
    <property type="entry name" value="P450"/>
</dbReference>
<gene>
    <name evidence="17" type="primary">LOC119639023</name>
</gene>
<evidence type="ECO:0000256" key="14">
    <source>
        <dbReference type="PIRSR" id="PIRSR602401-1"/>
    </source>
</evidence>
<keyword evidence="7 14" id="KW-0479">Metal-binding</keyword>
<comment type="subcellular location">
    <subcellularLocation>
        <location evidence="4">Endoplasmic reticulum membrane</location>
        <topology evidence="4">Peripheral membrane protein</topology>
    </subcellularLocation>
    <subcellularLocation>
        <location evidence="3">Microsome membrane</location>
        <topology evidence="3">Peripheral membrane protein</topology>
    </subcellularLocation>
</comment>
<evidence type="ECO:0000256" key="8">
    <source>
        <dbReference type="ARBA" id="ARBA00022824"/>
    </source>
</evidence>
<dbReference type="Gene3D" id="1.10.630.10">
    <property type="entry name" value="Cytochrome P450"/>
    <property type="match status" value="1"/>
</dbReference>
<evidence type="ECO:0000256" key="12">
    <source>
        <dbReference type="ARBA" id="ARBA00023033"/>
    </source>
</evidence>
<evidence type="ECO:0000256" key="2">
    <source>
        <dbReference type="ARBA" id="ARBA00003690"/>
    </source>
</evidence>
<keyword evidence="13" id="KW-0472">Membrane</keyword>
<evidence type="ECO:0000256" key="11">
    <source>
        <dbReference type="ARBA" id="ARBA00023004"/>
    </source>
</evidence>
<evidence type="ECO:0000256" key="13">
    <source>
        <dbReference type="ARBA" id="ARBA00023136"/>
    </source>
</evidence>
<dbReference type="PANTHER" id="PTHR24291">
    <property type="entry name" value="CYTOCHROME P450 FAMILY 4"/>
    <property type="match status" value="1"/>
</dbReference>
<dbReference type="InterPro" id="IPR050196">
    <property type="entry name" value="Cytochrome_P450_Monoox"/>
</dbReference>
<feature type="compositionally biased region" description="Low complexity" evidence="15">
    <location>
        <begin position="284"/>
        <end position="294"/>
    </location>
</feature>
<evidence type="ECO:0000313" key="17">
    <source>
        <dbReference type="RefSeq" id="XP_037892123.1"/>
    </source>
</evidence>
<keyword evidence="10" id="KW-0560">Oxidoreductase</keyword>
<dbReference type="PANTHER" id="PTHR24291:SF189">
    <property type="entry name" value="CYTOCHROME P450 4C3-RELATED"/>
    <property type="match status" value="1"/>
</dbReference>
<feature type="region of interest" description="Disordered" evidence="15">
    <location>
        <begin position="247"/>
        <end position="297"/>
    </location>
</feature>